<feature type="non-terminal residue" evidence="3">
    <location>
        <position position="1"/>
    </location>
</feature>
<dbReference type="OrthoDB" id="3240465at2759"/>
<evidence type="ECO:0000313" key="3">
    <source>
        <dbReference type="EMBL" id="KIM31291.1"/>
    </source>
</evidence>
<feature type="transmembrane region" description="Helical" evidence="2">
    <location>
        <begin position="12"/>
        <end position="28"/>
    </location>
</feature>
<dbReference type="Proteomes" id="UP000054097">
    <property type="component" value="Unassembled WGS sequence"/>
</dbReference>
<organism evidence="3 4">
    <name type="scientific">Serendipita vermifera MAFF 305830</name>
    <dbReference type="NCBI Taxonomy" id="933852"/>
    <lineage>
        <taxon>Eukaryota</taxon>
        <taxon>Fungi</taxon>
        <taxon>Dikarya</taxon>
        <taxon>Basidiomycota</taxon>
        <taxon>Agaricomycotina</taxon>
        <taxon>Agaricomycetes</taxon>
        <taxon>Sebacinales</taxon>
        <taxon>Serendipitaceae</taxon>
        <taxon>Serendipita</taxon>
    </lineage>
</organism>
<feature type="transmembrane region" description="Helical" evidence="2">
    <location>
        <begin position="63"/>
        <end position="83"/>
    </location>
</feature>
<proteinExistence type="predicted"/>
<accession>A0A0C3BIG1</accession>
<evidence type="ECO:0000256" key="2">
    <source>
        <dbReference type="SAM" id="Phobius"/>
    </source>
</evidence>
<dbReference type="AlphaFoldDB" id="A0A0C3BIG1"/>
<feature type="region of interest" description="Disordered" evidence="1">
    <location>
        <begin position="176"/>
        <end position="196"/>
    </location>
</feature>
<keyword evidence="4" id="KW-1185">Reference proteome</keyword>
<keyword evidence="2" id="KW-0472">Membrane</keyword>
<keyword evidence="2" id="KW-1133">Transmembrane helix</keyword>
<feature type="compositionally biased region" description="Basic and acidic residues" evidence="1">
    <location>
        <begin position="180"/>
        <end position="196"/>
    </location>
</feature>
<sequence>FHIPKLHLFHRITALFPAFAILVTLYNIDTIWNHGLIENPQYNRFNPDPEQPRYIRKSIGERLTYASFAAGSCAAVVGLLTVLRRRVVRTISFRTDQPRHSVTGHGAGARALRMGHGRRMVSLTSASGAQFSYPITELELGNAKRSDTLLLKAHGRTLPFFFEVDQAQVGWPGVSSTLEPFKRDPQDDKKVTDEKKTIHERHAKQLFGLLWKTHMGVDLSKTRITDPWADK</sequence>
<reference evidence="3 4" key="1">
    <citation type="submission" date="2014-04" db="EMBL/GenBank/DDBJ databases">
        <authorList>
            <consortium name="DOE Joint Genome Institute"/>
            <person name="Kuo A."/>
            <person name="Zuccaro A."/>
            <person name="Kohler A."/>
            <person name="Nagy L.G."/>
            <person name="Floudas D."/>
            <person name="Copeland A."/>
            <person name="Barry K.W."/>
            <person name="Cichocki N."/>
            <person name="Veneault-Fourrey C."/>
            <person name="LaButti K."/>
            <person name="Lindquist E.A."/>
            <person name="Lipzen A."/>
            <person name="Lundell T."/>
            <person name="Morin E."/>
            <person name="Murat C."/>
            <person name="Sun H."/>
            <person name="Tunlid A."/>
            <person name="Henrissat B."/>
            <person name="Grigoriev I.V."/>
            <person name="Hibbett D.S."/>
            <person name="Martin F."/>
            <person name="Nordberg H.P."/>
            <person name="Cantor M.N."/>
            <person name="Hua S.X."/>
        </authorList>
    </citation>
    <scope>NUCLEOTIDE SEQUENCE [LARGE SCALE GENOMIC DNA]</scope>
    <source>
        <strain evidence="3 4">MAFF 305830</strain>
    </source>
</reference>
<dbReference type="EMBL" id="KN824282">
    <property type="protein sequence ID" value="KIM31291.1"/>
    <property type="molecule type" value="Genomic_DNA"/>
</dbReference>
<evidence type="ECO:0000256" key="1">
    <source>
        <dbReference type="SAM" id="MobiDB-lite"/>
    </source>
</evidence>
<gene>
    <name evidence="3" type="ORF">M408DRAFT_327551</name>
</gene>
<name>A0A0C3BIG1_SERVB</name>
<dbReference type="HOGENOM" id="CLU_1202372_0_0_1"/>
<protein>
    <submittedName>
        <fullName evidence="3">Uncharacterized protein</fullName>
    </submittedName>
</protein>
<evidence type="ECO:0000313" key="4">
    <source>
        <dbReference type="Proteomes" id="UP000054097"/>
    </source>
</evidence>
<keyword evidence="2" id="KW-0812">Transmembrane</keyword>
<reference evidence="4" key="2">
    <citation type="submission" date="2015-01" db="EMBL/GenBank/DDBJ databases">
        <title>Evolutionary Origins and Diversification of the Mycorrhizal Mutualists.</title>
        <authorList>
            <consortium name="DOE Joint Genome Institute"/>
            <consortium name="Mycorrhizal Genomics Consortium"/>
            <person name="Kohler A."/>
            <person name="Kuo A."/>
            <person name="Nagy L.G."/>
            <person name="Floudas D."/>
            <person name="Copeland A."/>
            <person name="Barry K.W."/>
            <person name="Cichocki N."/>
            <person name="Veneault-Fourrey C."/>
            <person name="LaButti K."/>
            <person name="Lindquist E.A."/>
            <person name="Lipzen A."/>
            <person name="Lundell T."/>
            <person name="Morin E."/>
            <person name="Murat C."/>
            <person name="Riley R."/>
            <person name="Ohm R."/>
            <person name="Sun H."/>
            <person name="Tunlid A."/>
            <person name="Henrissat B."/>
            <person name="Grigoriev I.V."/>
            <person name="Hibbett D.S."/>
            <person name="Martin F."/>
        </authorList>
    </citation>
    <scope>NUCLEOTIDE SEQUENCE [LARGE SCALE GENOMIC DNA]</scope>
    <source>
        <strain evidence="4">MAFF 305830</strain>
    </source>
</reference>